<name>A0A2A4X582_UNCAE</name>
<dbReference type="Proteomes" id="UP000218775">
    <property type="component" value="Unassembled WGS sequence"/>
</dbReference>
<reference evidence="2" key="1">
    <citation type="submission" date="2017-08" db="EMBL/GenBank/DDBJ databases">
        <title>A dynamic microbial community with high functional redundancy inhabits the cold, oxic subseafloor aquifer.</title>
        <authorList>
            <person name="Tully B.J."/>
            <person name="Wheat C.G."/>
            <person name="Glazer B.T."/>
            <person name="Huber J.A."/>
        </authorList>
    </citation>
    <scope>NUCLEOTIDE SEQUENCE [LARGE SCALE GENOMIC DNA]</scope>
</reference>
<gene>
    <name evidence="1" type="ORF">COB21_03260</name>
</gene>
<protein>
    <submittedName>
        <fullName evidence="1">Uncharacterized protein</fullName>
    </submittedName>
</protein>
<evidence type="ECO:0000313" key="2">
    <source>
        <dbReference type="Proteomes" id="UP000218775"/>
    </source>
</evidence>
<dbReference type="EMBL" id="NVUK01000018">
    <property type="protein sequence ID" value="PCI77289.1"/>
    <property type="molecule type" value="Genomic_DNA"/>
</dbReference>
<organism evidence="1 2">
    <name type="scientific">Aerophobetes bacterium</name>
    <dbReference type="NCBI Taxonomy" id="2030807"/>
    <lineage>
        <taxon>Bacteria</taxon>
        <taxon>Candidatus Aerophobota</taxon>
    </lineage>
</organism>
<accession>A0A2A4X582</accession>
<evidence type="ECO:0000313" key="1">
    <source>
        <dbReference type="EMBL" id="PCI77289.1"/>
    </source>
</evidence>
<dbReference type="AlphaFoldDB" id="A0A2A4X582"/>
<proteinExistence type="predicted"/>
<sequence>MVLFHIPTTNDLYRMPYYVQSKVHAMADRVVTCKNIAISAITRQAIVCKHQAQSLAFRVTCTTAALSLKGAYTIFKLGCRIRKSSIEEELTKLIPALIPIVPMLSNLLTNKLREQCGDQYQEEFGAQIENRLNTEIPKMIQMVLSKVPFDQCVDLALFCVKNFSYNNVDGIKEFLKSGANYYLDLYHHTLQPTTILERLTGAGQHFNQQAELLQAKVMVGRFIDSIAHEITPETPIPLFFLNPERVKPLLQQALQQALPQTENERQHASFGLTLLSAFSSLISRI</sequence>
<comment type="caution">
    <text evidence="1">The sequence shown here is derived from an EMBL/GenBank/DDBJ whole genome shotgun (WGS) entry which is preliminary data.</text>
</comment>